<comment type="caution">
    <text evidence="3">The sequence shown here is derived from an EMBL/GenBank/DDBJ whole genome shotgun (WGS) entry which is preliminary data.</text>
</comment>
<feature type="chain" id="PRO_5040891084" evidence="2">
    <location>
        <begin position="27"/>
        <end position="305"/>
    </location>
</feature>
<proteinExistence type="predicted"/>
<dbReference type="OrthoDB" id="5985073at2759"/>
<dbReference type="Proteomes" id="UP001150925">
    <property type="component" value="Unassembled WGS sequence"/>
</dbReference>
<feature type="region of interest" description="Disordered" evidence="1">
    <location>
        <begin position="213"/>
        <end position="271"/>
    </location>
</feature>
<dbReference type="EMBL" id="JANBPY010000384">
    <property type="protein sequence ID" value="KAJ1967156.1"/>
    <property type="molecule type" value="Genomic_DNA"/>
</dbReference>
<evidence type="ECO:0000256" key="2">
    <source>
        <dbReference type="SAM" id="SignalP"/>
    </source>
</evidence>
<protein>
    <submittedName>
        <fullName evidence="3">Uncharacterized protein</fullName>
    </submittedName>
</protein>
<keyword evidence="4" id="KW-1185">Reference proteome</keyword>
<feature type="non-terminal residue" evidence="3">
    <location>
        <position position="1"/>
    </location>
</feature>
<sequence length="305" mass="33812">MLHTCRQLAALVVVCLGLLALTASKATSEKSDNIIPSLHLKFAWTVLEARYPLNATGANPQTLWSCEGEPLVVVSHKFYRQLKKARTGRLLNGKFVTRVRCDGNKGTDSRKAFKMESQLIERHDNPVWPFISLAAKALKPGNTAYIKALDDIDLPLNQTHNGCVQGSELTNLYESDDAILYVQMEQFGKAIMERLGGRKVNVEVKECEPGDYSSYDLNADIRQVPPAPDSEDNDSSKDERPGRSINSKSDDVFPNDQREGNDDNPKDSSADLSSLTVITNNFSKPDHSISGAVKIIPFTSLWYIL</sequence>
<feature type="signal peptide" evidence="2">
    <location>
        <begin position="1"/>
        <end position="26"/>
    </location>
</feature>
<accession>A0A9W8ATP1</accession>
<keyword evidence="2" id="KW-0732">Signal</keyword>
<gene>
    <name evidence="3" type="ORF">IWQ62_002025</name>
</gene>
<organism evidence="3 4">
    <name type="scientific">Dispira parvispora</name>
    <dbReference type="NCBI Taxonomy" id="1520584"/>
    <lineage>
        <taxon>Eukaryota</taxon>
        <taxon>Fungi</taxon>
        <taxon>Fungi incertae sedis</taxon>
        <taxon>Zoopagomycota</taxon>
        <taxon>Kickxellomycotina</taxon>
        <taxon>Dimargaritomycetes</taxon>
        <taxon>Dimargaritales</taxon>
        <taxon>Dimargaritaceae</taxon>
        <taxon>Dispira</taxon>
    </lineage>
</organism>
<name>A0A9W8ATP1_9FUNG</name>
<evidence type="ECO:0000313" key="4">
    <source>
        <dbReference type="Proteomes" id="UP001150925"/>
    </source>
</evidence>
<reference evidence="3" key="1">
    <citation type="submission" date="2022-07" db="EMBL/GenBank/DDBJ databases">
        <title>Phylogenomic reconstructions and comparative analyses of Kickxellomycotina fungi.</title>
        <authorList>
            <person name="Reynolds N.K."/>
            <person name="Stajich J.E."/>
            <person name="Barry K."/>
            <person name="Grigoriev I.V."/>
            <person name="Crous P."/>
            <person name="Smith M.E."/>
        </authorList>
    </citation>
    <scope>NUCLEOTIDE SEQUENCE</scope>
    <source>
        <strain evidence="3">RSA 1196</strain>
    </source>
</reference>
<evidence type="ECO:0000256" key="1">
    <source>
        <dbReference type="SAM" id="MobiDB-lite"/>
    </source>
</evidence>
<evidence type="ECO:0000313" key="3">
    <source>
        <dbReference type="EMBL" id="KAJ1967156.1"/>
    </source>
</evidence>
<dbReference type="AlphaFoldDB" id="A0A9W8ATP1"/>
<feature type="compositionally biased region" description="Basic and acidic residues" evidence="1">
    <location>
        <begin position="234"/>
        <end position="269"/>
    </location>
</feature>